<sequence>MLPPEKPHEHQRDQTAYEPAVGFSIRFLYFNDPLLDNSIFLGHFPQDLLALVLEISYRFKDAGHPLPLSVKIPEHSAVIVGA</sequence>
<accession>E6QP73</accession>
<comment type="caution">
    <text evidence="1">The sequence shown here is derived from an EMBL/GenBank/DDBJ whole genome shotgun (WGS) entry which is preliminary data.</text>
</comment>
<reference evidence="1" key="1">
    <citation type="submission" date="2009-10" db="EMBL/GenBank/DDBJ databases">
        <title>Diversity of trophic interactions inside an arsenic-rich microbial ecosystem.</title>
        <authorList>
            <person name="Bertin P.N."/>
            <person name="Heinrich-Salmeron A."/>
            <person name="Pelletier E."/>
            <person name="Goulhen-Chollet F."/>
            <person name="Arsene-Ploetze F."/>
            <person name="Gallien S."/>
            <person name="Calteau A."/>
            <person name="Vallenet D."/>
            <person name="Casiot C."/>
            <person name="Chane-Woon-Ming B."/>
            <person name="Giloteaux L."/>
            <person name="Barakat M."/>
            <person name="Bonnefoy V."/>
            <person name="Bruneel O."/>
            <person name="Chandler M."/>
            <person name="Cleiss J."/>
            <person name="Duran R."/>
            <person name="Elbaz-Poulichet F."/>
            <person name="Fonknechten N."/>
            <person name="Lauga B."/>
            <person name="Mornico D."/>
            <person name="Ortet P."/>
            <person name="Schaeffer C."/>
            <person name="Siguier P."/>
            <person name="Alexander Thil Smith A."/>
            <person name="Van Dorsselaer A."/>
            <person name="Weissenbach J."/>
            <person name="Medigue C."/>
            <person name="Le Paslier D."/>
        </authorList>
    </citation>
    <scope>NUCLEOTIDE SEQUENCE</scope>
</reference>
<organism evidence="1">
    <name type="scientific">mine drainage metagenome</name>
    <dbReference type="NCBI Taxonomy" id="410659"/>
    <lineage>
        <taxon>unclassified sequences</taxon>
        <taxon>metagenomes</taxon>
        <taxon>ecological metagenomes</taxon>
    </lineage>
</organism>
<gene>
    <name evidence="1" type="ORF">CARN6_2589</name>
</gene>
<evidence type="ECO:0000313" key="1">
    <source>
        <dbReference type="EMBL" id="CBI09044.1"/>
    </source>
</evidence>
<protein>
    <submittedName>
        <fullName evidence="1">Uncharacterized protein</fullName>
    </submittedName>
</protein>
<name>E6QP73_9ZZZZ</name>
<proteinExistence type="predicted"/>
<dbReference type="EMBL" id="CABQ01000311">
    <property type="protein sequence ID" value="CBI09044.1"/>
    <property type="molecule type" value="Genomic_DNA"/>
</dbReference>
<dbReference type="AlphaFoldDB" id="E6QP73"/>